<accession>A0A161RCW5</accession>
<comment type="caution">
    <text evidence="15">The sequence shown here is derived from an EMBL/GenBank/DDBJ whole genome shotgun (WGS) entry which is preliminary data.</text>
</comment>
<evidence type="ECO:0000313" key="16">
    <source>
        <dbReference type="Proteomes" id="UP000076501"/>
    </source>
</evidence>
<dbReference type="RefSeq" id="WP_063224256.1">
    <property type="nucleotide sequence ID" value="NZ_JAEHBS010000029.1"/>
</dbReference>
<dbReference type="InterPro" id="IPR017459">
    <property type="entry name" value="Glycosyl_Trfase_fam3_N_dom"/>
</dbReference>
<dbReference type="InterPro" id="IPR013102">
    <property type="entry name" value="PYNP_C"/>
</dbReference>
<proteinExistence type="inferred from homology"/>
<dbReference type="Pfam" id="PF02885">
    <property type="entry name" value="Glycos_trans_3N"/>
    <property type="match status" value="1"/>
</dbReference>
<dbReference type="Gene3D" id="3.40.1030.10">
    <property type="entry name" value="Nucleoside phosphorylase/phosphoribosyltransferase catalytic domain"/>
    <property type="match status" value="1"/>
</dbReference>
<dbReference type="FunFam" id="3.90.1170.30:FF:000002">
    <property type="entry name" value="Pyrimidine-nucleoside phosphorylase"/>
    <property type="match status" value="1"/>
</dbReference>
<dbReference type="InterPro" id="IPR018090">
    <property type="entry name" value="Pyrmidine_PPas_bac/euk"/>
</dbReference>
<dbReference type="Pfam" id="PF00591">
    <property type="entry name" value="Glycos_transf_3"/>
    <property type="match status" value="1"/>
</dbReference>
<dbReference type="GO" id="GO:0046872">
    <property type="term" value="F:metal ion binding"/>
    <property type="evidence" value="ECO:0007669"/>
    <property type="project" value="UniProtKB-KW"/>
</dbReference>
<dbReference type="Proteomes" id="UP000076501">
    <property type="component" value="Unassembled WGS sequence"/>
</dbReference>
<dbReference type="GO" id="GO:0006206">
    <property type="term" value="P:pyrimidine nucleobase metabolic process"/>
    <property type="evidence" value="ECO:0007669"/>
    <property type="project" value="InterPro"/>
</dbReference>
<organism evidence="15 16">
    <name type="scientific">Bacillus cereus</name>
    <dbReference type="NCBI Taxonomy" id="1396"/>
    <lineage>
        <taxon>Bacteria</taxon>
        <taxon>Bacillati</taxon>
        <taxon>Bacillota</taxon>
        <taxon>Bacilli</taxon>
        <taxon>Bacillales</taxon>
        <taxon>Bacillaceae</taxon>
        <taxon>Bacillus</taxon>
        <taxon>Bacillus cereus group</taxon>
    </lineage>
</organism>
<evidence type="ECO:0000256" key="8">
    <source>
        <dbReference type="ARBA" id="ARBA00022676"/>
    </source>
</evidence>
<comment type="subunit">
    <text evidence="5">Homodimer.</text>
</comment>
<dbReference type="EC" id="2.4.2.2" evidence="6"/>
<sequence>MRMVDIIAKKRDGKELTTEEIKFFINGYTDGSIPDYQVSALAMAIFFKDMTDRERADLTMAMVESGETIDLSAIQGIKVDKHSTGGVGDTTTLVLGPLVAALDVPVAKMSGRGLGHTGGTIDKLEAVEGFHVEITKEQFIDIVNRDKVAVIGQTGNLTPADKKIYALRDVTGTVNSIPLIASSIMSKKIAAGADAIVLDVKTGAGAFMKTEEDAKELAHAMVRIGNNVGRQTMAVISDMSQPLGFAIGNALEVKEAIDTLKGEGPEDLTELVLVLGSQMVVLAKKANTLEEAREMLIEVMKNGKATEKFKEFLSNQGGDSSIVDNPEKMPQAKYVIDVPAKTSGVISNIVADEIGIAAMLLGAGRATKEDEIDLAVGLMLRKKVGDAVKEGEPFVTIYANRENVEDVKAKIYENISIAETAVAPKLVHTVITD</sequence>
<dbReference type="PANTHER" id="PTHR10515:SF0">
    <property type="entry name" value="THYMIDINE PHOSPHORYLASE"/>
    <property type="match status" value="1"/>
</dbReference>
<protein>
    <recommendedName>
        <fullName evidence="7">Pyrimidine-nucleoside phosphorylase</fullName>
        <ecNumber evidence="6">2.4.2.2</ecNumber>
    </recommendedName>
</protein>
<evidence type="ECO:0000256" key="3">
    <source>
        <dbReference type="ARBA" id="ARBA00003877"/>
    </source>
</evidence>
<comment type="catalytic activity">
    <reaction evidence="13">
        <text>thymidine + phosphate = 2-deoxy-alpha-D-ribose 1-phosphate + thymine</text>
        <dbReference type="Rhea" id="RHEA:16037"/>
        <dbReference type="ChEBI" id="CHEBI:17748"/>
        <dbReference type="ChEBI" id="CHEBI:17821"/>
        <dbReference type="ChEBI" id="CHEBI:43474"/>
        <dbReference type="ChEBI" id="CHEBI:57259"/>
        <dbReference type="EC" id="2.4.2.2"/>
    </reaction>
</comment>
<dbReference type="PANTHER" id="PTHR10515">
    <property type="entry name" value="THYMIDINE PHOSPHORYLASE"/>
    <property type="match status" value="1"/>
</dbReference>
<dbReference type="PATRIC" id="fig|1396.539.peg.3932"/>
<evidence type="ECO:0000256" key="4">
    <source>
        <dbReference type="ARBA" id="ARBA00006915"/>
    </source>
</evidence>
<keyword evidence="11" id="KW-0630">Potassium</keyword>
<evidence type="ECO:0000256" key="1">
    <source>
        <dbReference type="ARBA" id="ARBA00001066"/>
    </source>
</evidence>
<feature type="domain" description="Pyrimidine nucleoside phosphorylase C-terminal" evidence="14">
    <location>
        <begin position="345"/>
        <end position="418"/>
    </location>
</feature>
<comment type="catalytic activity">
    <reaction evidence="1">
        <text>2'-deoxyuridine + phosphate = 2-deoxy-alpha-D-ribose 1-phosphate + uracil</text>
        <dbReference type="Rhea" id="RHEA:22824"/>
        <dbReference type="ChEBI" id="CHEBI:16450"/>
        <dbReference type="ChEBI" id="CHEBI:17568"/>
        <dbReference type="ChEBI" id="CHEBI:43474"/>
        <dbReference type="ChEBI" id="CHEBI:57259"/>
        <dbReference type="EC" id="2.4.2.2"/>
    </reaction>
</comment>
<dbReference type="Gene3D" id="3.90.1170.30">
    <property type="entry name" value="Pyrimidine nucleoside phosphorylase-like, C-terminal domain"/>
    <property type="match status" value="1"/>
</dbReference>
<keyword evidence="8" id="KW-0328">Glycosyltransferase</keyword>
<keyword evidence="9" id="KW-0808">Transferase</keyword>
<evidence type="ECO:0000256" key="9">
    <source>
        <dbReference type="ARBA" id="ARBA00022679"/>
    </source>
</evidence>
<dbReference type="InterPro" id="IPR017872">
    <property type="entry name" value="Pyrmidine_PPase_CS"/>
</dbReference>
<dbReference type="PIRSF" id="PIRSF000478">
    <property type="entry name" value="TP_PyNP"/>
    <property type="match status" value="1"/>
</dbReference>
<evidence type="ECO:0000259" key="14">
    <source>
        <dbReference type="SMART" id="SM00941"/>
    </source>
</evidence>
<evidence type="ECO:0000256" key="12">
    <source>
        <dbReference type="ARBA" id="ARBA00048453"/>
    </source>
</evidence>
<evidence type="ECO:0000256" key="5">
    <source>
        <dbReference type="ARBA" id="ARBA00011738"/>
    </source>
</evidence>
<dbReference type="SUPFAM" id="SSF47648">
    <property type="entry name" value="Nucleoside phosphorylase/phosphoribosyltransferase N-terminal domain"/>
    <property type="match status" value="1"/>
</dbReference>
<dbReference type="GO" id="GO:0005829">
    <property type="term" value="C:cytosol"/>
    <property type="evidence" value="ECO:0007669"/>
    <property type="project" value="TreeGrafter"/>
</dbReference>
<dbReference type="InterPro" id="IPR036320">
    <property type="entry name" value="Glycosyl_Trfase_fam3_N_dom_sf"/>
</dbReference>
<dbReference type="FunFam" id="3.40.1030.10:FF:000003">
    <property type="entry name" value="Pyrimidine-nucleoside phosphorylase"/>
    <property type="match status" value="1"/>
</dbReference>
<gene>
    <name evidence="15" type="ORF">B4082_4470</name>
</gene>
<comment type="cofactor">
    <cofactor evidence="2">
        <name>K(+)</name>
        <dbReference type="ChEBI" id="CHEBI:29103"/>
    </cofactor>
</comment>
<keyword evidence="10" id="KW-0479">Metal-binding</keyword>
<dbReference type="GO" id="GO:0006213">
    <property type="term" value="P:pyrimidine nucleoside metabolic process"/>
    <property type="evidence" value="ECO:0007669"/>
    <property type="project" value="InterPro"/>
</dbReference>
<dbReference type="Pfam" id="PF07831">
    <property type="entry name" value="PYNP_C"/>
    <property type="match status" value="1"/>
</dbReference>
<evidence type="ECO:0000256" key="6">
    <source>
        <dbReference type="ARBA" id="ARBA00011889"/>
    </source>
</evidence>
<dbReference type="InterPro" id="IPR000312">
    <property type="entry name" value="Glycosyl_Trfase_fam3"/>
</dbReference>
<dbReference type="GO" id="GO:0009032">
    <property type="term" value="F:thymidine phosphorylase activity"/>
    <property type="evidence" value="ECO:0007669"/>
    <property type="project" value="TreeGrafter"/>
</dbReference>
<dbReference type="InterPro" id="IPR000053">
    <property type="entry name" value="Thymidine/pyrmidine_PPase"/>
</dbReference>
<dbReference type="SUPFAM" id="SSF52418">
    <property type="entry name" value="Nucleoside phosphorylase/phosphoribosyltransferase catalytic domain"/>
    <property type="match status" value="1"/>
</dbReference>
<dbReference type="EMBL" id="LJKA01000065">
    <property type="protein sequence ID" value="KZD29552.1"/>
    <property type="molecule type" value="Genomic_DNA"/>
</dbReference>
<evidence type="ECO:0000256" key="10">
    <source>
        <dbReference type="ARBA" id="ARBA00022723"/>
    </source>
</evidence>
<dbReference type="InterPro" id="IPR036566">
    <property type="entry name" value="PYNP-like_C_sf"/>
</dbReference>
<dbReference type="InterPro" id="IPR035902">
    <property type="entry name" value="Nuc_phospho_transferase"/>
</dbReference>
<comment type="similarity">
    <text evidence="4">Belongs to the thymidine/pyrimidine-nucleoside phosphorylase family.</text>
</comment>
<dbReference type="NCBIfam" id="NF004490">
    <property type="entry name" value="PRK05820.1"/>
    <property type="match status" value="1"/>
</dbReference>
<comment type="catalytic activity">
    <reaction evidence="12">
        <text>uridine + phosphate = alpha-D-ribose 1-phosphate + uracil</text>
        <dbReference type="Rhea" id="RHEA:24388"/>
        <dbReference type="ChEBI" id="CHEBI:16704"/>
        <dbReference type="ChEBI" id="CHEBI:17568"/>
        <dbReference type="ChEBI" id="CHEBI:43474"/>
        <dbReference type="ChEBI" id="CHEBI:57720"/>
        <dbReference type="EC" id="2.4.2.2"/>
    </reaction>
</comment>
<dbReference type="PROSITE" id="PS00647">
    <property type="entry name" value="THYMID_PHOSPHORYLASE"/>
    <property type="match status" value="1"/>
</dbReference>
<dbReference type="AlphaFoldDB" id="A0A161RCW5"/>
<dbReference type="GO" id="GO:0004645">
    <property type="term" value="F:1,4-alpha-oligoglucan phosphorylase activity"/>
    <property type="evidence" value="ECO:0007669"/>
    <property type="project" value="InterPro"/>
</dbReference>
<evidence type="ECO:0000256" key="7">
    <source>
        <dbReference type="ARBA" id="ARBA00014680"/>
    </source>
</evidence>
<dbReference type="SMART" id="SM00941">
    <property type="entry name" value="PYNP_C"/>
    <property type="match status" value="1"/>
</dbReference>
<comment type="function">
    <text evidence="3">Catalyzes phosphorolysis of the pyrimidine nucleosides uridine, thymidine and 2'-deoxyuridine with the formation of the corresponding pyrimidine base and ribose-1-phosphate.</text>
</comment>
<evidence type="ECO:0000256" key="11">
    <source>
        <dbReference type="ARBA" id="ARBA00022958"/>
    </source>
</evidence>
<name>A0A161RCW5_BACCE</name>
<evidence type="ECO:0000256" key="2">
    <source>
        <dbReference type="ARBA" id="ARBA00001958"/>
    </source>
</evidence>
<evidence type="ECO:0000256" key="13">
    <source>
        <dbReference type="ARBA" id="ARBA00048525"/>
    </source>
</evidence>
<dbReference type="SUPFAM" id="SSF54680">
    <property type="entry name" value="Pyrimidine nucleoside phosphorylase C-terminal domain"/>
    <property type="match status" value="1"/>
</dbReference>
<dbReference type="NCBIfam" id="TIGR02644">
    <property type="entry name" value="Y_phosphoryl"/>
    <property type="match status" value="1"/>
</dbReference>
<reference evidence="15 16" key="1">
    <citation type="submission" date="2015-09" db="EMBL/GenBank/DDBJ databases">
        <title>Bacillus cereus food isolates.</title>
        <authorList>
            <person name="Boekhorst J."/>
        </authorList>
    </citation>
    <scope>NUCLEOTIDE SEQUENCE [LARGE SCALE GENOMIC DNA]</scope>
    <source>
        <strain evidence="15 16">B4082</strain>
    </source>
</reference>
<dbReference type="FunFam" id="1.20.970.10:FF:000002">
    <property type="entry name" value="Pyrimidine-nucleoside phosphorylase"/>
    <property type="match status" value="1"/>
</dbReference>
<dbReference type="NCBIfam" id="NF004747">
    <property type="entry name" value="PRK06078.1"/>
    <property type="match status" value="1"/>
</dbReference>
<evidence type="ECO:0000313" key="15">
    <source>
        <dbReference type="EMBL" id="KZD29552.1"/>
    </source>
</evidence>
<dbReference type="Gene3D" id="1.20.970.10">
    <property type="entry name" value="Transferase, Pyrimidine Nucleoside Phosphorylase, Chain C"/>
    <property type="match status" value="1"/>
</dbReference>